<dbReference type="SMART" id="SM00974">
    <property type="entry name" value="T5orf172"/>
    <property type="match status" value="1"/>
</dbReference>
<name>A0A2U3NWF9_9MYCO</name>
<dbReference type="AlphaFoldDB" id="A0A2U3NWF9"/>
<reference evidence="2 3" key="1">
    <citation type="submission" date="2017-01" db="EMBL/GenBank/DDBJ databases">
        <authorList>
            <consortium name="Urmite Genomes"/>
        </authorList>
    </citation>
    <scope>NUCLEOTIDE SEQUENCE [LARGE SCALE GENOMIC DNA]</scope>
    <source>
        <strain evidence="2 3">AB57</strain>
    </source>
</reference>
<dbReference type="Pfam" id="PF13455">
    <property type="entry name" value="MUG113"/>
    <property type="match status" value="1"/>
</dbReference>
<protein>
    <recommendedName>
        <fullName evidence="1">Bacteriophage T5 Orf172 DNA-binding domain-containing protein</fullName>
    </recommendedName>
</protein>
<dbReference type="Proteomes" id="UP000240988">
    <property type="component" value="Unassembled WGS sequence"/>
</dbReference>
<gene>
    <name evidence="2" type="ORF">MRAB57_3624</name>
</gene>
<evidence type="ECO:0000259" key="1">
    <source>
        <dbReference type="SMART" id="SM00974"/>
    </source>
</evidence>
<feature type="domain" description="Bacteriophage T5 Orf172 DNA-binding" evidence="1">
    <location>
        <begin position="199"/>
        <end position="274"/>
    </location>
</feature>
<proteinExistence type="predicted"/>
<organism evidence="2 3">
    <name type="scientific">Mycobacterium rhizamassiliense</name>
    <dbReference type="NCBI Taxonomy" id="1841860"/>
    <lineage>
        <taxon>Bacteria</taxon>
        <taxon>Bacillati</taxon>
        <taxon>Actinomycetota</taxon>
        <taxon>Actinomycetes</taxon>
        <taxon>Mycobacteriales</taxon>
        <taxon>Mycobacteriaceae</taxon>
        <taxon>Mycobacterium</taxon>
    </lineage>
</organism>
<evidence type="ECO:0000313" key="2">
    <source>
        <dbReference type="EMBL" id="SPM35793.1"/>
    </source>
</evidence>
<keyword evidence="3" id="KW-1185">Reference proteome</keyword>
<dbReference type="EMBL" id="FUFA01000004">
    <property type="protein sequence ID" value="SPM35793.1"/>
    <property type="molecule type" value="Genomic_DNA"/>
</dbReference>
<sequence>MRRTLCPKADNAALVLPLRVPALTTILWMSDVEKAAVIRAIRRLAEENGGVPVGQTRFVAETGMPLYLFRGGLWANWGDAVSEAGYVPRQLQQQIYDDDDLLRYLAELTRQVRRLPSLGQRRMAKKADPTFPNSNVIEKRLGNTKQQIDRLRDFIERTPEFADVASLLPDMVVEALAKLPEETDDPDAAQPVPGYVYLVRSGKFHKIGRSNDHGRRSYEIGLQLPEKLEVVHTIGTDDAVGIERYWHERFRDRRRNGEWFELTKADVAAFKRRRLFM</sequence>
<dbReference type="InterPro" id="IPR018306">
    <property type="entry name" value="Phage_T5_Orf172_DNA-bd"/>
</dbReference>
<accession>A0A2U3NWF9</accession>
<evidence type="ECO:0000313" key="3">
    <source>
        <dbReference type="Proteomes" id="UP000240988"/>
    </source>
</evidence>